<keyword evidence="5" id="KW-0813">Transport</keyword>
<dbReference type="STRING" id="52670.A0A2I4AJA3"/>
<accession>A0A2I4AJA3</accession>
<feature type="non-terminal residue" evidence="5">
    <location>
        <position position="77"/>
    </location>
</feature>
<feature type="region of interest" description="Disordered" evidence="2">
    <location>
        <begin position="50"/>
        <end position="77"/>
    </location>
</feature>
<evidence type="ECO:0000256" key="1">
    <source>
        <dbReference type="ARBA" id="ARBA00004141"/>
    </source>
</evidence>
<keyword evidence="5" id="KW-0762">Sugar transport</keyword>
<dbReference type="GeneID" id="106511346"/>
<evidence type="ECO:0000256" key="3">
    <source>
        <dbReference type="SAM" id="Phobius"/>
    </source>
</evidence>
<reference evidence="5" key="1">
    <citation type="submission" date="2025-08" db="UniProtKB">
        <authorList>
            <consortium name="RefSeq"/>
        </authorList>
    </citation>
    <scope>IDENTIFICATION</scope>
</reference>
<keyword evidence="4" id="KW-1185">Reference proteome</keyword>
<comment type="subcellular location">
    <subcellularLocation>
        <location evidence="1">Membrane</location>
        <topology evidence="1">Multi-pass membrane protein</topology>
    </subcellularLocation>
</comment>
<protein>
    <submittedName>
        <fullName evidence="5">Solute carrier family 2, facilitated glucose transporter member 4</fullName>
    </submittedName>
</protein>
<keyword evidence="3" id="KW-0812">Transmembrane</keyword>
<evidence type="ECO:0000313" key="4">
    <source>
        <dbReference type="Proteomes" id="UP000192220"/>
    </source>
</evidence>
<dbReference type="Proteomes" id="UP000192220">
    <property type="component" value="Unplaced"/>
</dbReference>
<feature type="transmembrane region" description="Helical" evidence="3">
    <location>
        <begin position="12"/>
        <end position="32"/>
    </location>
</feature>
<keyword evidence="3" id="KW-1133">Transmembrane helix</keyword>
<dbReference type="AlphaFoldDB" id="A0A2I4AJA3"/>
<sequence>METGKQITGTLIVAVFTAALGSLQFGYSLGVINAPQKIIEKHYARSLGVWSERSDSSVNDTEDMSSSETRKHPSVVM</sequence>
<proteinExistence type="predicted"/>
<evidence type="ECO:0000313" key="5">
    <source>
        <dbReference type="RefSeq" id="XP_013855554.1"/>
    </source>
</evidence>
<dbReference type="RefSeq" id="XP_013855554.1">
    <property type="nucleotide sequence ID" value="XM_014000100.1"/>
</dbReference>
<dbReference type="Gene3D" id="1.20.1250.20">
    <property type="entry name" value="MFS general substrate transporter like domains"/>
    <property type="match status" value="1"/>
</dbReference>
<gene>
    <name evidence="5" type="primary">LOC106511346</name>
</gene>
<keyword evidence="3" id="KW-0472">Membrane</keyword>
<dbReference type="InterPro" id="IPR036259">
    <property type="entry name" value="MFS_trans_sf"/>
</dbReference>
<evidence type="ECO:0000256" key="2">
    <source>
        <dbReference type="SAM" id="MobiDB-lite"/>
    </source>
</evidence>
<organism evidence="4 5">
    <name type="scientific">Austrofundulus limnaeus</name>
    <name type="common">Annual killifish</name>
    <dbReference type="NCBI Taxonomy" id="52670"/>
    <lineage>
        <taxon>Eukaryota</taxon>
        <taxon>Metazoa</taxon>
        <taxon>Chordata</taxon>
        <taxon>Craniata</taxon>
        <taxon>Vertebrata</taxon>
        <taxon>Euteleostomi</taxon>
        <taxon>Actinopterygii</taxon>
        <taxon>Neopterygii</taxon>
        <taxon>Teleostei</taxon>
        <taxon>Neoteleostei</taxon>
        <taxon>Acanthomorphata</taxon>
        <taxon>Ovalentaria</taxon>
        <taxon>Atherinomorphae</taxon>
        <taxon>Cyprinodontiformes</taxon>
        <taxon>Rivulidae</taxon>
        <taxon>Austrofundulus</taxon>
    </lineage>
</organism>
<dbReference type="KEGG" id="alim:106511346"/>
<dbReference type="InParanoid" id="A0A2I4AJA3"/>
<name>A0A2I4AJA3_AUSLI</name>
<dbReference type="OrthoDB" id="4540492at2759"/>
<dbReference type="GO" id="GO:0016020">
    <property type="term" value="C:membrane"/>
    <property type="evidence" value="ECO:0007669"/>
    <property type="project" value="UniProtKB-SubCell"/>
</dbReference>